<gene>
    <name evidence="1" type="ORF">KIPB_010116</name>
</gene>
<dbReference type="AlphaFoldDB" id="A0A9K3D2M2"/>
<name>A0A9K3D2M2_9EUKA</name>
<organism evidence="1 2">
    <name type="scientific">Kipferlia bialata</name>
    <dbReference type="NCBI Taxonomy" id="797122"/>
    <lineage>
        <taxon>Eukaryota</taxon>
        <taxon>Metamonada</taxon>
        <taxon>Carpediemonas-like organisms</taxon>
        <taxon>Kipferlia</taxon>
    </lineage>
</organism>
<dbReference type="EMBL" id="BDIP01003649">
    <property type="protein sequence ID" value="GIQ87963.1"/>
    <property type="molecule type" value="Genomic_DNA"/>
</dbReference>
<reference evidence="1 2" key="1">
    <citation type="journal article" date="2018" name="PLoS ONE">
        <title>The draft genome of Kipferlia bialata reveals reductive genome evolution in fornicate parasites.</title>
        <authorList>
            <person name="Tanifuji G."/>
            <person name="Takabayashi S."/>
            <person name="Kume K."/>
            <person name="Takagi M."/>
            <person name="Nakayama T."/>
            <person name="Kamikawa R."/>
            <person name="Inagaki Y."/>
            <person name="Hashimoto T."/>
        </authorList>
    </citation>
    <scope>NUCLEOTIDE SEQUENCE [LARGE SCALE GENOMIC DNA]</scope>
    <source>
        <strain evidence="1">NY0173</strain>
    </source>
</reference>
<comment type="caution">
    <text evidence="1">The sequence shown here is derived from an EMBL/GenBank/DDBJ whole genome shotgun (WGS) entry which is preliminary data.</text>
</comment>
<keyword evidence="2" id="KW-1185">Reference proteome</keyword>
<accession>A0A9K3D2M2</accession>
<evidence type="ECO:0000313" key="2">
    <source>
        <dbReference type="Proteomes" id="UP000265618"/>
    </source>
</evidence>
<protein>
    <submittedName>
        <fullName evidence="1">Uncharacterized protein</fullName>
    </submittedName>
</protein>
<proteinExistence type="predicted"/>
<evidence type="ECO:0000313" key="1">
    <source>
        <dbReference type="EMBL" id="GIQ87963.1"/>
    </source>
</evidence>
<sequence>MLLHYRRHEPSACHRAIKPDHVILNIEMGVLTGVYVIGLGAVKEVPYPQFDPETQHRNLYHPVLLQDIADAARVCLSYALALATPGEEDIPGVGTVLTLSDVLSTDPKTGWVSVIRQRVEERERETGKWSRERADPTPWLPSLLSEDFIVLMERMLNATYSALDIYQHLKIKSSVSRLLNEQSQMEKDILAKRRRK</sequence>
<dbReference type="Proteomes" id="UP000265618">
    <property type="component" value="Unassembled WGS sequence"/>
</dbReference>